<organism evidence="2">
    <name type="scientific">Arundo donax</name>
    <name type="common">Giant reed</name>
    <name type="synonym">Donax arundinaceus</name>
    <dbReference type="NCBI Taxonomy" id="35708"/>
    <lineage>
        <taxon>Eukaryota</taxon>
        <taxon>Viridiplantae</taxon>
        <taxon>Streptophyta</taxon>
        <taxon>Embryophyta</taxon>
        <taxon>Tracheophyta</taxon>
        <taxon>Spermatophyta</taxon>
        <taxon>Magnoliopsida</taxon>
        <taxon>Liliopsida</taxon>
        <taxon>Poales</taxon>
        <taxon>Poaceae</taxon>
        <taxon>PACMAD clade</taxon>
        <taxon>Arundinoideae</taxon>
        <taxon>Arundineae</taxon>
        <taxon>Arundo</taxon>
    </lineage>
</organism>
<dbReference type="AlphaFoldDB" id="A0A0A9FK76"/>
<proteinExistence type="predicted"/>
<evidence type="ECO:0000313" key="2">
    <source>
        <dbReference type="EMBL" id="JAE12737.1"/>
    </source>
</evidence>
<accession>A0A0A9FK76</accession>
<keyword evidence="1" id="KW-0812">Transmembrane</keyword>
<evidence type="ECO:0000256" key="1">
    <source>
        <dbReference type="SAM" id="Phobius"/>
    </source>
</evidence>
<dbReference type="EMBL" id="GBRH01185159">
    <property type="protein sequence ID" value="JAE12737.1"/>
    <property type="molecule type" value="Transcribed_RNA"/>
</dbReference>
<protein>
    <submittedName>
        <fullName evidence="2">Uncharacterized protein</fullName>
    </submittedName>
</protein>
<keyword evidence="1" id="KW-1133">Transmembrane helix</keyword>
<keyword evidence="1" id="KW-0472">Membrane</keyword>
<feature type="transmembrane region" description="Helical" evidence="1">
    <location>
        <begin position="12"/>
        <end position="32"/>
    </location>
</feature>
<reference evidence="2" key="1">
    <citation type="submission" date="2014-09" db="EMBL/GenBank/DDBJ databases">
        <authorList>
            <person name="Magalhaes I.L.F."/>
            <person name="Oliveira U."/>
            <person name="Santos F.R."/>
            <person name="Vidigal T.H.D.A."/>
            <person name="Brescovit A.D."/>
            <person name="Santos A.J."/>
        </authorList>
    </citation>
    <scope>NUCLEOTIDE SEQUENCE</scope>
    <source>
        <tissue evidence="2">Shoot tissue taken approximately 20 cm above the soil surface</tissue>
    </source>
</reference>
<name>A0A0A9FK76_ARUDO</name>
<reference evidence="2" key="2">
    <citation type="journal article" date="2015" name="Data Brief">
        <title>Shoot transcriptome of the giant reed, Arundo donax.</title>
        <authorList>
            <person name="Barrero R.A."/>
            <person name="Guerrero F.D."/>
            <person name="Moolhuijzen P."/>
            <person name="Goolsby J.A."/>
            <person name="Tidwell J."/>
            <person name="Bellgard S.E."/>
            <person name="Bellgard M.I."/>
        </authorList>
    </citation>
    <scope>NUCLEOTIDE SEQUENCE</scope>
    <source>
        <tissue evidence="2">Shoot tissue taken approximately 20 cm above the soil surface</tissue>
    </source>
</reference>
<sequence length="61" mass="6762">MSLPTATTTGTYSHTLLVLATVAYYSTLLPAAEYRARPKGALPVPTKRDARTKRIIQHFFP</sequence>